<dbReference type="SUPFAM" id="SSF56784">
    <property type="entry name" value="HAD-like"/>
    <property type="match status" value="1"/>
</dbReference>
<proteinExistence type="predicted"/>
<dbReference type="InterPro" id="IPR023214">
    <property type="entry name" value="HAD_sf"/>
</dbReference>
<dbReference type="InterPro" id="IPR036412">
    <property type="entry name" value="HAD-like_sf"/>
</dbReference>
<dbReference type="GO" id="GO:0044281">
    <property type="term" value="P:small molecule metabolic process"/>
    <property type="evidence" value="ECO:0007669"/>
    <property type="project" value="UniProtKB-ARBA"/>
</dbReference>
<keyword evidence="2" id="KW-0378">Hydrolase</keyword>
<dbReference type="NCBIfam" id="TIGR01549">
    <property type="entry name" value="HAD-SF-IA-v1"/>
    <property type="match status" value="1"/>
</dbReference>
<dbReference type="AlphaFoldDB" id="A0A136A3R3"/>
<comment type="cofactor">
    <cofactor evidence="1">
        <name>Mg(2+)</name>
        <dbReference type="ChEBI" id="CHEBI:18420"/>
    </cofactor>
</comment>
<dbReference type="InterPro" id="IPR006439">
    <property type="entry name" value="HAD-SF_hydro_IA"/>
</dbReference>
<keyword evidence="5" id="KW-1185">Reference proteome</keyword>
<dbReference type="Pfam" id="PF00702">
    <property type="entry name" value="Hydrolase"/>
    <property type="match status" value="1"/>
</dbReference>
<gene>
    <name evidence="4" type="ORF">AX660_07450</name>
</gene>
<name>A0A136A3R3_9ALTE</name>
<evidence type="ECO:0000256" key="2">
    <source>
        <dbReference type="ARBA" id="ARBA00022801"/>
    </source>
</evidence>
<dbReference type="GO" id="GO:0016787">
    <property type="term" value="F:hydrolase activity"/>
    <property type="evidence" value="ECO:0007669"/>
    <property type="project" value="UniProtKB-KW"/>
</dbReference>
<dbReference type="PANTHER" id="PTHR46470">
    <property type="entry name" value="N-ACYLNEURAMINATE-9-PHOSPHATASE"/>
    <property type="match status" value="1"/>
</dbReference>
<dbReference type="RefSeq" id="WP_068373140.1">
    <property type="nucleotide sequence ID" value="NZ_LSNE01000003.1"/>
</dbReference>
<accession>A0A136A3R3</accession>
<dbReference type="STRING" id="1799789.AX660_07450"/>
<reference evidence="5" key="1">
    <citation type="submission" date="2016-02" db="EMBL/GenBank/DDBJ databases">
        <authorList>
            <person name="Schultz-Johansen M."/>
            <person name="Glaring M.A."/>
            <person name="Bech P.K."/>
            <person name="Stougaard P."/>
        </authorList>
    </citation>
    <scope>NUCLEOTIDE SEQUENCE [LARGE SCALE GENOMIC DNA]</scope>
    <source>
        <strain evidence="5">S66</strain>
    </source>
</reference>
<dbReference type="Gene3D" id="3.40.50.1000">
    <property type="entry name" value="HAD superfamily/HAD-like"/>
    <property type="match status" value="1"/>
</dbReference>
<dbReference type="InterPro" id="IPR051400">
    <property type="entry name" value="HAD-like_hydrolase"/>
</dbReference>
<protein>
    <recommendedName>
        <fullName evidence="6">HAD family hydrolase</fullName>
    </recommendedName>
</protein>
<organism evidence="4 5">
    <name type="scientific">Paraglaciecola hydrolytica</name>
    <dbReference type="NCBI Taxonomy" id="1799789"/>
    <lineage>
        <taxon>Bacteria</taxon>
        <taxon>Pseudomonadati</taxon>
        <taxon>Pseudomonadota</taxon>
        <taxon>Gammaproteobacteria</taxon>
        <taxon>Alteromonadales</taxon>
        <taxon>Alteromonadaceae</taxon>
        <taxon>Paraglaciecola</taxon>
    </lineage>
</organism>
<evidence type="ECO:0000256" key="3">
    <source>
        <dbReference type="ARBA" id="ARBA00022842"/>
    </source>
</evidence>
<evidence type="ECO:0008006" key="6">
    <source>
        <dbReference type="Google" id="ProtNLM"/>
    </source>
</evidence>
<evidence type="ECO:0000313" key="5">
    <source>
        <dbReference type="Proteomes" id="UP000070299"/>
    </source>
</evidence>
<sequence length="156" mass="17752">MSKQHYLFDWGDTLMVDFPNQTGPMCDWPHIEIVPGAVECLRRLSLNATCHLATNARDSNLEQIRLALQRAGLSQYLNNIFCYRTVGYDKSEPAFYKHIVDELKVEAQHIIMVGDSLAKDIYPALAQGLHAIWYNPQQLKPPEHVVAINHLAELIV</sequence>
<dbReference type="EMBL" id="LSNE01000003">
    <property type="protein sequence ID" value="KXI29856.1"/>
    <property type="molecule type" value="Genomic_DNA"/>
</dbReference>
<comment type="caution">
    <text evidence="4">The sequence shown here is derived from an EMBL/GenBank/DDBJ whole genome shotgun (WGS) entry which is preliminary data.</text>
</comment>
<dbReference type="OrthoDB" id="6196267at2"/>
<keyword evidence="3" id="KW-0460">Magnesium</keyword>
<evidence type="ECO:0000256" key="1">
    <source>
        <dbReference type="ARBA" id="ARBA00001946"/>
    </source>
</evidence>
<evidence type="ECO:0000313" key="4">
    <source>
        <dbReference type="EMBL" id="KXI29856.1"/>
    </source>
</evidence>
<dbReference type="Proteomes" id="UP000070299">
    <property type="component" value="Unassembled WGS sequence"/>
</dbReference>